<accession>A0A0B4C9L6</accession>
<dbReference type="STRING" id="172043.RM53_09475"/>
<sequence>MSAPPEHADLLAAVADELMLVREGIDGIEALVSDLVRRAPPEERPNALTQAQALDALTQRLEALSGVLRMLGGGASPSEAVSRLSLADMAGRLRPAAGEHRPQSTADAGDLMLF</sequence>
<evidence type="ECO:0000256" key="1">
    <source>
        <dbReference type="SAM" id="MobiDB-lite"/>
    </source>
</evidence>
<evidence type="ECO:0008006" key="4">
    <source>
        <dbReference type="Google" id="ProtNLM"/>
    </source>
</evidence>
<organism evidence="2 3">
    <name type="scientific">Brevundimonas nasdae</name>
    <dbReference type="NCBI Taxonomy" id="172043"/>
    <lineage>
        <taxon>Bacteria</taxon>
        <taxon>Pseudomonadati</taxon>
        <taxon>Pseudomonadota</taxon>
        <taxon>Alphaproteobacteria</taxon>
        <taxon>Caulobacterales</taxon>
        <taxon>Caulobacteraceae</taxon>
        <taxon>Brevundimonas</taxon>
    </lineage>
</organism>
<reference evidence="2 3" key="1">
    <citation type="submission" date="2014-12" db="EMBL/GenBank/DDBJ databases">
        <title>Genome sequencing of Brevundimonas nasdae TPW30.</title>
        <authorList>
            <person name="Tan P.W."/>
            <person name="Chan K.-G."/>
        </authorList>
    </citation>
    <scope>NUCLEOTIDE SEQUENCE [LARGE SCALE GENOMIC DNA]</scope>
    <source>
        <strain evidence="2 3">TPW30</strain>
    </source>
</reference>
<proteinExistence type="predicted"/>
<name>A0A0B4C9L6_9CAUL</name>
<dbReference type="Proteomes" id="UP000031166">
    <property type="component" value="Unassembled WGS sequence"/>
</dbReference>
<gene>
    <name evidence="2" type="ORF">RM53_09475</name>
</gene>
<protein>
    <recommendedName>
        <fullName evidence="4">Chemotaxis protein</fullName>
    </recommendedName>
</protein>
<comment type="caution">
    <text evidence="2">The sequence shown here is derived from an EMBL/GenBank/DDBJ whole genome shotgun (WGS) entry which is preliminary data.</text>
</comment>
<evidence type="ECO:0000313" key="2">
    <source>
        <dbReference type="EMBL" id="KIC57834.1"/>
    </source>
</evidence>
<dbReference type="EMBL" id="JWSY01000015">
    <property type="protein sequence ID" value="KIC57834.1"/>
    <property type="molecule type" value="Genomic_DNA"/>
</dbReference>
<evidence type="ECO:0000313" key="3">
    <source>
        <dbReference type="Proteomes" id="UP000031166"/>
    </source>
</evidence>
<dbReference type="AlphaFoldDB" id="A0A0B4C9L6"/>
<dbReference type="RefSeq" id="WP_039246206.1">
    <property type="nucleotide sequence ID" value="NZ_JWSY01000015.1"/>
</dbReference>
<feature type="region of interest" description="Disordered" evidence="1">
    <location>
        <begin position="93"/>
        <end position="114"/>
    </location>
</feature>